<feature type="compositionally biased region" description="Polar residues" evidence="2">
    <location>
        <begin position="164"/>
        <end position="180"/>
    </location>
</feature>
<dbReference type="GO" id="GO:0016887">
    <property type="term" value="F:ATP hydrolysis activity"/>
    <property type="evidence" value="ECO:0007669"/>
    <property type="project" value="InterPro"/>
</dbReference>
<feature type="compositionally biased region" description="Low complexity" evidence="2">
    <location>
        <begin position="181"/>
        <end position="191"/>
    </location>
</feature>
<feature type="compositionally biased region" description="Basic and acidic residues" evidence="2">
    <location>
        <begin position="549"/>
        <end position="559"/>
    </location>
</feature>
<dbReference type="Gene3D" id="3.40.50.300">
    <property type="entry name" value="P-loop containing nucleotide triphosphate hydrolases"/>
    <property type="match status" value="1"/>
</dbReference>
<dbReference type="PANTHER" id="PTHR30486:SF6">
    <property type="entry name" value="TYPE IV PILUS RETRACTATION ATPASE PILT"/>
    <property type="match status" value="1"/>
</dbReference>
<dbReference type="InterPro" id="IPR027417">
    <property type="entry name" value="P-loop_NTPase"/>
</dbReference>
<feature type="region of interest" description="Disordered" evidence="2">
    <location>
        <begin position="160"/>
        <end position="211"/>
    </location>
</feature>
<gene>
    <name evidence="4" type="primary">pilT_4</name>
    <name evidence="4" type="ORF">ENSA7_27160</name>
</gene>
<dbReference type="CDD" id="cd01131">
    <property type="entry name" value="PilT"/>
    <property type="match status" value="1"/>
</dbReference>
<comment type="similarity">
    <text evidence="1">Belongs to the GSP E family.</text>
</comment>
<dbReference type="InterPro" id="IPR006321">
    <property type="entry name" value="PilT/PilU"/>
</dbReference>
<feature type="compositionally biased region" description="Pro residues" evidence="2">
    <location>
        <begin position="109"/>
        <end position="143"/>
    </location>
</feature>
<dbReference type="AlphaFoldDB" id="A0A2S9YRL2"/>
<name>A0A2S9YRL2_9BACT</name>
<dbReference type="GO" id="GO:0005524">
    <property type="term" value="F:ATP binding"/>
    <property type="evidence" value="ECO:0007669"/>
    <property type="project" value="InterPro"/>
</dbReference>
<protein>
    <submittedName>
        <fullName evidence="4">Twitching mobility protein</fullName>
    </submittedName>
</protein>
<evidence type="ECO:0000256" key="1">
    <source>
        <dbReference type="ARBA" id="ARBA00006611"/>
    </source>
</evidence>
<evidence type="ECO:0000259" key="3">
    <source>
        <dbReference type="PROSITE" id="PS00662"/>
    </source>
</evidence>
<dbReference type="Pfam" id="PF00437">
    <property type="entry name" value="T2SSE"/>
    <property type="match status" value="1"/>
</dbReference>
<evidence type="ECO:0000256" key="2">
    <source>
        <dbReference type="SAM" id="MobiDB-lite"/>
    </source>
</evidence>
<sequence>MADLDRYLRYLQRDDVTEFVLQTDKVAALKLSSGQLHPVTKTALGSEHIVTLLEGVGWGPLVPREDTGGKEQAASSNSVDYVVRIARRADQLQVRVVQAPQAPRRVTPDPAPAAAPRPTPRPTPKPAPKPTPRPSATPSPTPSPTEALIANAVASIDAMRGSAPATTPSSSVRHSPRTQASPSSGSSSGPSSGPGGVDFTTRPPRCTWDKGGPEARIRALLREARESGCTDVHVIGGQPARLRRLAELEPVGPVLDAANVERMLMSLLEQAGELAAAQLHELGYTDFAVELPNTGRLRVNFAKGQSGLKGCFRLIVLRPPSLDALGLPIELHKVAQHHQGLAVVSGPSGQGKTTTMSALVDLVNRTKPHHIITVEDPIEVVHPIRKAVISQRQVGLHTQSFHHALKGALREDPDVIIIGELRDRETVEMALQAAETGHLVIASMSTPSGAKTIERLIDMFPPEDQAQVRSTLAGALKVVVSQRLVPTADRSKLVAAAELITGNVPLWSLIRENKLFQMSSLLQRGRNYGMISAETSLNELLAQGVITEETARRHADDPRAINPGGVKPAATPEAAGPDIGKAALGAMRNMFGRGRKEDG</sequence>
<dbReference type="NCBIfam" id="TIGR01420">
    <property type="entry name" value="pilT_fam"/>
    <property type="match status" value="1"/>
</dbReference>
<dbReference type="InterPro" id="IPR001482">
    <property type="entry name" value="T2SS/T4SS_dom"/>
</dbReference>
<proteinExistence type="inferred from homology"/>
<evidence type="ECO:0000313" key="4">
    <source>
        <dbReference type="EMBL" id="PRQ07726.1"/>
    </source>
</evidence>
<organism evidence="4 5">
    <name type="scientific">Enhygromyxa salina</name>
    <dbReference type="NCBI Taxonomy" id="215803"/>
    <lineage>
        <taxon>Bacteria</taxon>
        <taxon>Pseudomonadati</taxon>
        <taxon>Myxococcota</taxon>
        <taxon>Polyangia</taxon>
        <taxon>Nannocystales</taxon>
        <taxon>Nannocystaceae</taxon>
        <taxon>Enhygromyxa</taxon>
    </lineage>
</organism>
<reference evidence="4 5" key="1">
    <citation type="submission" date="2018-03" db="EMBL/GenBank/DDBJ databases">
        <title>Draft Genome Sequences of the Obligatory Marine Myxobacteria Enhygromyxa salina SWB007.</title>
        <authorList>
            <person name="Poehlein A."/>
            <person name="Moghaddam J.A."/>
            <person name="Harms H."/>
            <person name="Alanjari M."/>
            <person name="Koenig G.M."/>
            <person name="Daniel R."/>
            <person name="Schaeberle T.F."/>
        </authorList>
    </citation>
    <scope>NUCLEOTIDE SEQUENCE [LARGE SCALE GENOMIC DNA]</scope>
    <source>
        <strain evidence="4 5">SWB007</strain>
    </source>
</reference>
<accession>A0A2S9YRL2</accession>
<dbReference type="InterPro" id="IPR050921">
    <property type="entry name" value="T4SS_GSP_E_ATPase"/>
</dbReference>
<dbReference type="PROSITE" id="PS00662">
    <property type="entry name" value="T2SP_E"/>
    <property type="match status" value="1"/>
</dbReference>
<dbReference type="EMBL" id="PVNL01000051">
    <property type="protein sequence ID" value="PRQ07726.1"/>
    <property type="molecule type" value="Genomic_DNA"/>
</dbReference>
<feature type="region of interest" description="Disordered" evidence="2">
    <location>
        <begin position="96"/>
        <end position="145"/>
    </location>
</feature>
<dbReference type="RefSeq" id="WP_106089732.1">
    <property type="nucleotide sequence ID" value="NZ_PVNL01000051.1"/>
</dbReference>
<evidence type="ECO:0000313" key="5">
    <source>
        <dbReference type="Proteomes" id="UP000238823"/>
    </source>
</evidence>
<dbReference type="OrthoDB" id="5483180at2"/>
<dbReference type="PANTHER" id="PTHR30486">
    <property type="entry name" value="TWITCHING MOTILITY PROTEIN PILT"/>
    <property type="match status" value="1"/>
</dbReference>
<dbReference type="Proteomes" id="UP000238823">
    <property type="component" value="Unassembled WGS sequence"/>
</dbReference>
<feature type="region of interest" description="Disordered" evidence="2">
    <location>
        <begin position="58"/>
        <end position="77"/>
    </location>
</feature>
<dbReference type="SUPFAM" id="SSF52540">
    <property type="entry name" value="P-loop containing nucleoside triphosphate hydrolases"/>
    <property type="match status" value="1"/>
</dbReference>
<feature type="domain" description="Bacterial type II secretion system protein E" evidence="3">
    <location>
        <begin position="409"/>
        <end position="423"/>
    </location>
</feature>
<feature type="region of interest" description="Disordered" evidence="2">
    <location>
        <begin position="549"/>
        <end position="579"/>
    </location>
</feature>
<comment type="caution">
    <text evidence="4">The sequence shown here is derived from an EMBL/GenBank/DDBJ whole genome shotgun (WGS) entry which is preliminary data.</text>
</comment>
<dbReference type="Gene3D" id="3.30.450.90">
    <property type="match status" value="1"/>
</dbReference>